<dbReference type="RefSeq" id="XP_065653488.1">
    <property type="nucleotide sequence ID" value="XM_065797416.1"/>
</dbReference>
<accession>A0ABM4BWA0</accession>
<evidence type="ECO:0000256" key="1">
    <source>
        <dbReference type="ARBA" id="ARBA00022741"/>
    </source>
</evidence>
<proteinExistence type="predicted"/>
<reference evidence="4" key="1">
    <citation type="submission" date="2025-08" db="UniProtKB">
        <authorList>
            <consortium name="RefSeq"/>
        </authorList>
    </citation>
    <scope>IDENTIFICATION</scope>
</reference>
<evidence type="ECO:0000256" key="2">
    <source>
        <dbReference type="ARBA" id="ARBA00023134"/>
    </source>
</evidence>
<dbReference type="InterPro" id="IPR001806">
    <property type="entry name" value="Small_GTPase"/>
</dbReference>
<dbReference type="Pfam" id="PF00071">
    <property type="entry name" value="Ras"/>
    <property type="match status" value="1"/>
</dbReference>
<dbReference type="NCBIfam" id="TIGR00231">
    <property type="entry name" value="small_GTP"/>
    <property type="match status" value="1"/>
</dbReference>
<dbReference type="Proteomes" id="UP001652625">
    <property type="component" value="Chromosome 05"/>
</dbReference>
<dbReference type="PROSITE" id="PS51419">
    <property type="entry name" value="RAB"/>
    <property type="match status" value="1"/>
</dbReference>
<organism evidence="3 4">
    <name type="scientific">Hydra vulgaris</name>
    <name type="common">Hydra</name>
    <name type="synonym">Hydra attenuata</name>
    <dbReference type="NCBI Taxonomy" id="6087"/>
    <lineage>
        <taxon>Eukaryota</taxon>
        <taxon>Metazoa</taxon>
        <taxon>Cnidaria</taxon>
        <taxon>Hydrozoa</taxon>
        <taxon>Hydroidolina</taxon>
        <taxon>Anthoathecata</taxon>
        <taxon>Aplanulata</taxon>
        <taxon>Hydridae</taxon>
        <taxon>Hydra</taxon>
    </lineage>
</organism>
<evidence type="ECO:0000313" key="3">
    <source>
        <dbReference type="Proteomes" id="UP001652625"/>
    </source>
</evidence>
<dbReference type="GeneID" id="136071871"/>
<dbReference type="PANTHER" id="PTHR47977">
    <property type="entry name" value="RAS-RELATED PROTEIN RAB"/>
    <property type="match status" value="1"/>
</dbReference>
<dbReference type="SMART" id="SM00173">
    <property type="entry name" value="RAS"/>
    <property type="match status" value="1"/>
</dbReference>
<dbReference type="SUPFAM" id="SSF52540">
    <property type="entry name" value="P-loop containing nucleoside triphosphate hydrolases"/>
    <property type="match status" value="1"/>
</dbReference>
<dbReference type="InterPro" id="IPR050227">
    <property type="entry name" value="Rab"/>
</dbReference>
<dbReference type="SMART" id="SM00174">
    <property type="entry name" value="RHO"/>
    <property type="match status" value="1"/>
</dbReference>
<sequence length="451" mass="51259">MGSAASNLLTQYPNKRQFEEKDVPSFKIVLVGDPNVGKSSVFLRYIREQFDYSYQPTMSVNIGNVTKKIEVPFETLVSITLWDIPGREDIDLRRCYYKDVDAAIVVVDLSDKDSIKMAGTWKRDIYNNNYLTEKEGIKEQKKSMESQWKVPVLLLGNKFDKVSNGKEISAEEHLLEEISSEHGFVGCVAVSARESDGGVHSAVRSLIRYLLQQDNPKRVKRFHTKSSSLNVIFSDPSLQNKFVQRLGSVDDHTLEKLKICNISEVDNILRSCELKVHEVETIVVSFLIAVKNFKKSCCVAGVTDSSTCTIEQCISNLNDSIINDEKDSLKIVEEDSCMKIQVTLNPVGIPSALKRIFDIYNNEVSRYMQRIILEFPNHQLSLNDFRDQIIEQQKNLNSQNGFQIRISKNEIKYASSCLKENILRVNDTITLIEKSLKIATTCSNHIKNILV</sequence>
<keyword evidence="1" id="KW-0547">Nucleotide-binding</keyword>
<name>A0ABM4BWA0_HYDVU</name>
<dbReference type="InterPro" id="IPR005225">
    <property type="entry name" value="Small_GTP-bd"/>
</dbReference>
<dbReference type="SMART" id="SM00175">
    <property type="entry name" value="RAB"/>
    <property type="match status" value="1"/>
</dbReference>
<dbReference type="Gene3D" id="3.40.50.300">
    <property type="entry name" value="P-loop containing nucleotide triphosphate hydrolases"/>
    <property type="match status" value="1"/>
</dbReference>
<gene>
    <name evidence="4" type="primary">LOC136071871</name>
</gene>
<protein>
    <submittedName>
        <fullName evidence="4">Uncharacterized protein LOC136071871 isoform X1</fullName>
    </submittedName>
</protein>
<dbReference type="PRINTS" id="PR00449">
    <property type="entry name" value="RASTRNSFRMNG"/>
</dbReference>
<keyword evidence="3" id="KW-1185">Reference proteome</keyword>
<dbReference type="InterPro" id="IPR027417">
    <property type="entry name" value="P-loop_NTPase"/>
</dbReference>
<evidence type="ECO:0000313" key="4">
    <source>
        <dbReference type="RefSeq" id="XP_065653488.1"/>
    </source>
</evidence>
<keyword evidence="2" id="KW-0342">GTP-binding</keyword>